<protein>
    <submittedName>
        <fullName evidence="3">Phage tail protein</fullName>
    </submittedName>
</protein>
<dbReference type="InterPro" id="IPR037053">
    <property type="entry name" value="Phage_tail_collar_dom_sf"/>
</dbReference>
<proteinExistence type="predicted"/>
<reference evidence="3 4" key="1">
    <citation type="submission" date="2019-11" db="EMBL/GenBank/DDBJ databases">
        <title>Novel species isolated from a subtropical stream in China.</title>
        <authorList>
            <person name="Lu H."/>
        </authorList>
    </citation>
    <scope>NUCLEOTIDE SEQUENCE [LARGE SCALE GENOMIC DNA]</scope>
    <source>
        <strain evidence="3 4">FT80W</strain>
    </source>
</reference>
<dbReference type="PROSITE" id="PS51257">
    <property type="entry name" value="PROKAR_LIPOPROTEIN"/>
    <property type="match status" value="1"/>
</dbReference>
<gene>
    <name evidence="3" type="ORF">GJ699_28865</name>
</gene>
<dbReference type="Proteomes" id="UP000433309">
    <property type="component" value="Unassembled WGS sequence"/>
</dbReference>
<dbReference type="Gene3D" id="3.90.1340.10">
    <property type="entry name" value="Phage tail collar domain"/>
    <property type="match status" value="1"/>
</dbReference>
<dbReference type="SUPFAM" id="SSF88874">
    <property type="entry name" value="Receptor-binding domain of short tail fibre protein gp12"/>
    <property type="match status" value="1"/>
</dbReference>
<name>A0A6I2LCN8_9BURK</name>
<evidence type="ECO:0000313" key="4">
    <source>
        <dbReference type="Proteomes" id="UP000433309"/>
    </source>
</evidence>
<feature type="chain" id="PRO_5026002468" evidence="1">
    <location>
        <begin position="31"/>
        <end position="278"/>
    </location>
</feature>
<keyword evidence="4" id="KW-1185">Reference proteome</keyword>
<sequence>MCMKNPAFSRRYTLACALAAMGTLPLGASACSSEPTVGDVCIVAMNWCPRMYVPADGSLLPISQYQGLFSLIVTSYGGDGRTTFAVPDLRGRAPVGTGTGANPALPTVTFAQKLGQPAAALSPAQLPLHSHGATFVPTLADTPLIIPAQPGNLSVKANLPVAASATGALGGTTVALGGGQNGYLSAIKGASGVDDVTFTGPYTTQDPGTGSALLPARVEVSGSPALAATTVQVKAVNGGAVTVLPGGGVTTPAPLPTQAPSLGMTYCIAAQGLYPERP</sequence>
<dbReference type="AlphaFoldDB" id="A0A6I2LCN8"/>
<evidence type="ECO:0000313" key="3">
    <source>
        <dbReference type="EMBL" id="MRW94009.1"/>
    </source>
</evidence>
<dbReference type="EMBL" id="WKJK01000021">
    <property type="protein sequence ID" value="MRW94009.1"/>
    <property type="molecule type" value="Genomic_DNA"/>
</dbReference>
<evidence type="ECO:0000256" key="1">
    <source>
        <dbReference type="SAM" id="SignalP"/>
    </source>
</evidence>
<organism evidence="3 4">
    <name type="scientific">Duganella guangzhouensis</name>
    <dbReference type="NCBI Taxonomy" id="2666084"/>
    <lineage>
        <taxon>Bacteria</taxon>
        <taxon>Pseudomonadati</taxon>
        <taxon>Pseudomonadota</taxon>
        <taxon>Betaproteobacteria</taxon>
        <taxon>Burkholderiales</taxon>
        <taxon>Oxalobacteraceae</taxon>
        <taxon>Telluria group</taxon>
        <taxon>Duganella</taxon>
    </lineage>
</organism>
<feature type="domain" description="Phage tail collar" evidence="2">
    <location>
        <begin position="38"/>
        <end position="94"/>
    </location>
</feature>
<dbReference type="Pfam" id="PF07484">
    <property type="entry name" value="Collar"/>
    <property type="match status" value="1"/>
</dbReference>
<comment type="caution">
    <text evidence="3">The sequence shown here is derived from an EMBL/GenBank/DDBJ whole genome shotgun (WGS) entry which is preliminary data.</text>
</comment>
<keyword evidence="1" id="KW-0732">Signal</keyword>
<evidence type="ECO:0000259" key="2">
    <source>
        <dbReference type="Pfam" id="PF07484"/>
    </source>
</evidence>
<dbReference type="InterPro" id="IPR011083">
    <property type="entry name" value="Phage_tail_collar_dom"/>
</dbReference>
<accession>A0A6I2LCN8</accession>
<feature type="signal peptide" evidence="1">
    <location>
        <begin position="1"/>
        <end position="30"/>
    </location>
</feature>